<dbReference type="PROSITE" id="PS51032">
    <property type="entry name" value="AP2_ERF"/>
    <property type="match status" value="1"/>
</dbReference>
<protein>
    <recommendedName>
        <fullName evidence="7">AP2/ERF domain-containing protein</fullName>
    </recommendedName>
</protein>
<dbReference type="AlphaFoldDB" id="A0A0E0HF09"/>
<evidence type="ECO:0000256" key="4">
    <source>
        <dbReference type="ARBA" id="ARBA00023163"/>
    </source>
</evidence>
<keyword evidence="3" id="KW-0238">DNA-binding</keyword>
<reference evidence="8" key="2">
    <citation type="submission" date="2018-04" db="EMBL/GenBank/DDBJ databases">
        <title>OnivRS2 (Oryza nivara Reference Sequence Version 2).</title>
        <authorList>
            <person name="Zhang J."/>
            <person name="Kudrna D."/>
            <person name="Lee S."/>
            <person name="Talag J."/>
            <person name="Rajasekar S."/>
            <person name="Welchert J."/>
            <person name="Hsing Y.-I."/>
            <person name="Wing R.A."/>
        </authorList>
    </citation>
    <scope>NUCLEOTIDE SEQUENCE [LARGE SCALE GENOMIC DNA]</scope>
    <source>
        <strain evidence="8">SL10</strain>
    </source>
</reference>
<keyword evidence="5" id="KW-0539">Nucleus</keyword>
<dbReference type="OMA" id="HGEAVQW"/>
<organism evidence="8">
    <name type="scientific">Oryza nivara</name>
    <name type="common">Indian wild rice</name>
    <name type="synonym">Oryza sativa f. spontanea</name>
    <dbReference type="NCBI Taxonomy" id="4536"/>
    <lineage>
        <taxon>Eukaryota</taxon>
        <taxon>Viridiplantae</taxon>
        <taxon>Streptophyta</taxon>
        <taxon>Embryophyta</taxon>
        <taxon>Tracheophyta</taxon>
        <taxon>Spermatophyta</taxon>
        <taxon>Magnoliopsida</taxon>
        <taxon>Liliopsida</taxon>
        <taxon>Poales</taxon>
        <taxon>Poaceae</taxon>
        <taxon>BOP clade</taxon>
        <taxon>Oryzoideae</taxon>
        <taxon>Oryzeae</taxon>
        <taxon>Oryzinae</taxon>
        <taxon>Oryza</taxon>
    </lineage>
</organism>
<dbReference type="STRING" id="4536.A0A0E0HF09"/>
<dbReference type="GO" id="GO:0005634">
    <property type="term" value="C:nucleus"/>
    <property type="evidence" value="ECO:0007669"/>
    <property type="project" value="UniProtKB-SubCell"/>
</dbReference>
<feature type="domain" description="AP2/ERF" evidence="7">
    <location>
        <begin position="164"/>
        <end position="221"/>
    </location>
</feature>
<dbReference type="GO" id="GO:0003677">
    <property type="term" value="F:DNA binding"/>
    <property type="evidence" value="ECO:0007669"/>
    <property type="project" value="UniProtKB-KW"/>
</dbReference>
<dbReference type="InterPro" id="IPR036955">
    <property type="entry name" value="AP2/ERF_dom_sf"/>
</dbReference>
<comment type="subcellular location">
    <subcellularLocation>
        <location evidence="1">Nucleus</location>
    </subcellularLocation>
</comment>
<dbReference type="FunFam" id="3.30.730.10:FF:000001">
    <property type="entry name" value="Ethylene-responsive transcription factor 2"/>
    <property type="match status" value="1"/>
</dbReference>
<dbReference type="InterPro" id="IPR044808">
    <property type="entry name" value="ERF_plant"/>
</dbReference>
<feature type="compositionally biased region" description="Pro residues" evidence="6">
    <location>
        <begin position="356"/>
        <end position="365"/>
    </location>
</feature>
<evidence type="ECO:0000313" key="9">
    <source>
        <dbReference type="Proteomes" id="UP000006591"/>
    </source>
</evidence>
<dbReference type="Pfam" id="PF00847">
    <property type="entry name" value="AP2"/>
    <property type="match status" value="1"/>
</dbReference>
<dbReference type="InterPro" id="IPR016177">
    <property type="entry name" value="DNA-bd_dom_sf"/>
</dbReference>
<dbReference type="EnsemblPlants" id="ONIVA05G18720.1">
    <property type="protein sequence ID" value="ONIVA05G18720.1"/>
    <property type="gene ID" value="ONIVA05G18720"/>
</dbReference>
<feature type="compositionally biased region" description="Polar residues" evidence="6">
    <location>
        <begin position="344"/>
        <end position="355"/>
    </location>
</feature>
<evidence type="ECO:0000256" key="6">
    <source>
        <dbReference type="SAM" id="MobiDB-lite"/>
    </source>
</evidence>
<proteinExistence type="predicted"/>
<dbReference type="SUPFAM" id="SSF54171">
    <property type="entry name" value="DNA-binding domain"/>
    <property type="match status" value="1"/>
</dbReference>
<keyword evidence="9" id="KW-1185">Reference proteome</keyword>
<keyword evidence="2" id="KW-0805">Transcription regulation</keyword>
<dbReference type="SMART" id="SM00380">
    <property type="entry name" value="AP2"/>
    <property type="match status" value="1"/>
</dbReference>
<evidence type="ECO:0000313" key="8">
    <source>
        <dbReference type="EnsemblPlants" id="ONIVA05G18720.1"/>
    </source>
</evidence>
<dbReference type="PANTHER" id="PTHR31190:SF473">
    <property type="entry name" value="OS05G0437100 PROTEIN"/>
    <property type="match status" value="1"/>
</dbReference>
<evidence type="ECO:0000259" key="7">
    <source>
        <dbReference type="PROSITE" id="PS51032"/>
    </source>
</evidence>
<evidence type="ECO:0000256" key="3">
    <source>
        <dbReference type="ARBA" id="ARBA00023125"/>
    </source>
</evidence>
<dbReference type="eggNOG" id="ENOG502QV3S">
    <property type="taxonomic scope" value="Eukaryota"/>
</dbReference>
<dbReference type="InterPro" id="IPR001471">
    <property type="entry name" value="AP2/ERF_dom"/>
</dbReference>
<dbReference type="Gene3D" id="3.30.730.10">
    <property type="entry name" value="AP2/ERF domain"/>
    <property type="match status" value="1"/>
</dbReference>
<evidence type="ECO:0000256" key="1">
    <source>
        <dbReference type="ARBA" id="ARBA00004123"/>
    </source>
</evidence>
<evidence type="ECO:0000256" key="5">
    <source>
        <dbReference type="ARBA" id="ARBA00023242"/>
    </source>
</evidence>
<dbReference type="GO" id="GO:0009873">
    <property type="term" value="P:ethylene-activated signaling pathway"/>
    <property type="evidence" value="ECO:0007669"/>
    <property type="project" value="InterPro"/>
</dbReference>
<feature type="compositionally biased region" description="Low complexity" evidence="6">
    <location>
        <begin position="307"/>
        <end position="318"/>
    </location>
</feature>
<dbReference type="PANTHER" id="PTHR31190">
    <property type="entry name" value="DNA-BINDING DOMAIN"/>
    <property type="match status" value="1"/>
</dbReference>
<reference evidence="8" key="1">
    <citation type="submission" date="2015-04" db="UniProtKB">
        <authorList>
            <consortium name="EnsemblPlants"/>
        </authorList>
    </citation>
    <scope>IDENTIFICATION</scope>
    <source>
        <strain evidence="8">SL10</strain>
    </source>
</reference>
<dbReference type="Gramene" id="ONIVA05G18720.1">
    <property type="protein sequence ID" value="ONIVA05G18720.1"/>
    <property type="gene ID" value="ONIVA05G18720"/>
</dbReference>
<dbReference type="PRINTS" id="PR00367">
    <property type="entry name" value="ETHRSPELEMNT"/>
</dbReference>
<name>A0A0E0HF09_ORYNI</name>
<dbReference type="HOGENOM" id="CLU_042594_2_3_1"/>
<accession>A0A0E0HF09</accession>
<sequence>MADQRRRFRGGGDWQASVDDVVDDGGELEAAAAAAAARGSVLSGEYQAQEMSTMVSALTWVVAAGHDDHGGGQWSGLVDVPATTLAGGGGGDYGHGAQGSYYYYGAAPTSTPEFVAGGQQEQLSSDVPQGGASLGLAMDEHSPTYTVEASSSADQHGGGGGGRRYRGVRQRPWGKWAAEIRDPHKAARVWLGTFETAEAAARAYDEAALRFRGSRAKLNFPEDARLSSPPAGAGAGGATAAAQPVPVAYPASAVSDYLQYQMLLHGGGGGGGGRYPLYYGGGAAAAMSSSLGPYSSIPTSSVTVASVPSSSSAASSSSGYGAPAEHGEAVQWTSWPDGGGWTYPATTSSWSGSSQYPPPPRPPQQ</sequence>
<feature type="region of interest" description="Disordered" evidence="6">
    <location>
        <begin position="148"/>
        <end position="167"/>
    </location>
</feature>
<feature type="region of interest" description="Disordered" evidence="6">
    <location>
        <begin position="307"/>
        <end position="365"/>
    </location>
</feature>
<keyword evidence="4" id="KW-0804">Transcription</keyword>
<dbReference type="GO" id="GO:0003700">
    <property type="term" value="F:DNA-binding transcription factor activity"/>
    <property type="evidence" value="ECO:0007669"/>
    <property type="project" value="InterPro"/>
</dbReference>
<dbReference type="CDD" id="cd00018">
    <property type="entry name" value="AP2"/>
    <property type="match status" value="1"/>
</dbReference>
<evidence type="ECO:0000256" key="2">
    <source>
        <dbReference type="ARBA" id="ARBA00023015"/>
    </source>
</evidence>
<dbReference type="Proteomes" id="UP000006591">
    <property type="component" value="Chromosome 5"/>
</dbReference>